<organism evidence="2">
    <name type="scientific">Thermofilum pendens</name>
    <dbReference type="NCBI Taxonomy" id="2269"/>
    <lineage>
        <taxon>Archaea</taxon>
        <taxon>Thermoproteota</taxon>
        <taxon>Thermoprotei</taxon>
        <taxon>Thermofilales</taxon>
        <taxon>Thermofilaceae</taxon>
        <taxon>Thermofilum</taxon>
    </lineage>
</organism>
<accession>A0A7C4H9V9</accession>
<dbReference type="InterPro" id="IPR027417">
    <property type="entry name" value="P-loop_NTPase"/>
</dbReference>
<keyword evidence="2" id="KW-0547">Nucleotide-binding</keyword>
<dbReference type="PANTHER" id="PTHR34704">
    <property type="entry name" value="ATPASE"/>
    <property type="match status" value="1"/>
</dbReference>
<dbReference type="GO" id="GO:0005524">
    <property type="term" value="F:ATP binding"/>
    <property type="evidence" value="ECO:0007669"/>
    <property type="project" value="UniProtKB-KW"/>
</dbReference>
<dbReference type="Gene3D" id="3.40.50.300">
    <property type="entry name" value="P-loop containing nucleotide triphosphate hydrolases"/>
    <property type="match status" value="1"/>
</dbReference>
<evidence type="ECO:0000313" key="2">
    <source>
        <dbReference type="EMBL" id="HGM46448.1"/>
    </source>
</evidence>
<evidence type="ECO:0000259" key="1">
    <source>
        <dbReference type="Pfam" id="PF13173"/>
    </source>
</evidence>
<dbReference type="Pfam" id="PF13173">
    <property type="entry name" value="AAA_14"/>
    <property type="match status" value="1"/>
</dbReference>
<feature type="domain" description="AAA" evidence="1">
    <location>
        <begin position="45"/>
        <end position="144"/>
    </location>
</feature>
<protein>
    <submittedName>
        <fullName evidence="2">ATP-binding protein</fullName>
    </submittedName>
</protein>
<dbReference type="SUPFAM" id="SSF52540">
    <property type="entry name" value="P-loop containing nucleoside triphosphate hydrolases"/>
    <property type="match status" value="1"/>
</dbReference>
<proteinExistence type="predicted"/>
<reference evidence="2" key="1">
    <citation type="journal article" date="2020" name="mSystems">
        <title>Genome- and Community-Level Interaction Insights into Carbon Utilization and Element Cycling Functions of Hydrothermarchaeota in Hydrothermal Sediment.</title>
        <authorList>
            <person name="Zhou Z."/>
            <person name="Liu Y."/>
            <person name="Xu W."/>
            <person name="Pan J."/>
            <person name="Luo Z.H."/>
            <person name="Li M."/>
        </authorList>
    </citation>
    <scope>NUCLEOTIDE SEQUENCE</scope>
    <source>
        <strain evidence="2">SpSt-649</strain>
    </source>
</reference>
<dbReference type="AlphaFoldDB" id="A0A7C4H9V9"/>
<dbReference type="EMBL" id="DTBQ01000048">
    <property type="protein sequence ID" value="HGM46448.1"/>
    <property type="molecule type" value="Genomic_DNA"/>
</dbReference>
<sequence length="433" mass="49491">MAGEKAGFSRGESCSGGKGLISITGVILIVIIERPEEVRRISELKKWVLVYGRRKTGKTFLVSNFVKYDEYFFVKTSRGIVTKDGDSVSYEAFLEILKRALDEGKTVVVDEFHRLGQDFFDFLHYAKKRGKLILISSTLFLSRKLVSAKSPLLGLFAEVPIGLISLRDCLKALEGFNLSKKDRLELAILLREPIAVDYFDEKKSARENIALVLLSSVKTIPALIGEIFYEEEREMSSIYEGILRAIASGRVISGEIASYLFSRRLIKKEDASIIQPYLNNLVSFGLIRRVEVFNKRKFVYKIALPLVRIYYYADEKYNISERKVGREEILRIIDELMPRIVEDEVREFLAEKHGLRESVIEAKDFEVDGCLLRFNKPEIALEVKWGRVSGRDIKRVEEKLSKVPSARRVLFVQDKNDVEVKPSAIEVVDVDDL</sequence>
<keyword evidence="2" id="KW-0067">ATP-binding</keyword>
<name>A0A7C4H9V9_THEPE</name>
<gene>
    <name evidence="2" type="ORF">ENU21_01675</name>
</gene>
<dbReference type="InterPro" id="IPR041682">
    <property type="entry name" value="AAA_14"/>
</dbReference>
<dbReference type="PANTHER" id="PTHR34704:SF1">
    <property type="entry name" value="ATPASE"/>
    <property type="match status" value="1"/>
</dbReference>
<comment type="caution">
    <text evidence="2">The sequence shown here is derived from an EMBL/GenBank/DDBJ whole genome shotgun (WGS) entry which is preliminary data.</text>
</comment>